<dbReference type="InterPro" id="IPR009361">
    <property type="entry name" value="Zw10_N"/>
</dbReference>
<comment type="caution">
    <text evidence="2">The sequence shown here is derived from an EMBL/GenBank/DDBJ whole genome shotgun (WGS) entry which is preliminary data.</text>
</comment>
<accession>A0A7J0G3B8</accession>
<evidence type="ECO:0000313" key="2">
    <source>
        <dbReference type="EMBL" id="GFZ05271.1"/>
    </source>
</evidence>
<dbReference type="Pfam" id="PF06248">
    <property type="entry name" value="Zw10_N"/>
    <property type="match status" value="1"/>
</dbReference>
<dbReference type="GO" id="GO:1990423">
    <property type="term" value="C:RZZ complex"/>
    <property type="evidence" value="ECO:0007669"/>
    <property type="project" value="TreeGrafter"/>
</dbReference>
<dbReference type="Proteomes" id="UP000585474">
    <property type="component" value="Unassembled WGS sequence"/>
</dbReference>
<dbReference type="GO" id="GO:0007094">
    <property type="term" value="P:mitotic spindle assembly checkpoint signaling"/>
    <property type="evidence" value="ECO:0007669"/>
    <property type="project" value="TreeGrafter"/>
</dbReference>
<dbReference type="AlphaFoldDB" id="A0A7J0G3B8"/>
<dbReference type="GO" id="GO:0005737">
    <property type="term" value="C:cytoplasm"/>
    <property type="evidence" value="ECO:0007669"/>
    <property type="project" value="GOC"/>
</dbReference>
<dbReference type="OrthoDB" id="1729965at2759"/>
<dbReference type="GO" id="GO:0005634">
    <property type="term" value="C:nucleus"/>
    <property type="evidence" value="ECO:0007669"/>
    <property type="project" value="InterPro"/>
</dbReference>
<dbReference type="EMBL" id="BJWL01000017">
    <property type="protein sequence ID" value="GFZ05271.1"/>
    <property type="molecule type" value="Genomic_DNA"/>
</dbReference>
<name>A0A7J0G3B8_9ERIC</name>
<dbReference type="PANTHER" id="PTHR12205">
    <property type="entry name" value="CENTROMERE/KINETOCHORE PROTEIN ZW10"/>
    <property type="match status" value="1"/>
</dbReference>
<evidence type="ECO:0000313" key="3">
    <source>
        <dbReference type="Proteomes" id="UP000585474"/>
    </source>
</evidence>
<proteinExistence type="predicted"/>
<feature type="domain" description="Centromere/kinetochore protein zw10 N-terminal" evidence="1">
    <location>
        <begin position="37"/>
        <end position="130"/>
    </location>
</feature>
<organism evidence="2 3">
    <name type="scientific">Actinidia rufa</name>
    <dbReference type="NCBI Taxonomy" id="165716"/>
    <lineage>
        <taxon>Eukaryota</taxon>
        <taxon>Viridiplantae</taxon>
        <taxon>Streptophyta</taxon>
        <taxon>Embryophyta</taxon>
        <taxon>Tracheophyta</taxon>
        <taxon>Spermatophyta</taxon>
        <taxon>Magnoliopsida</taxon>
        <taxon>eudicotyledons</taxon>
        <taxon>Gunneridae</taxon>
        <taxon>Pentapetalae</taxon>
        <taxon>asterids</taxon>
        <taxon>Ericales</taxon>
        <taxon>Actinidiaceae</taxon>
        <taxon>Actinidia</taxon>
    </lineage>
</organism>
<protein>
    <recommendedName>
        <fullName evidence="1">Centromere/kinetochore protein zw10 N-terminal domain-containing protein</fullName>
    </recommendedName>
</protein>
<sequence length="143" mass="15880">MDVLFNSIDVRDLLSSHDLDESSPLSAPDLRLLVDRLQVHSLHIKSKVLHYVLSHHHDFASLFAQCSDAVSTSQNLSYRVSNLLTLLSDHPIDAEIRDVVDEIGRTSREAREKRELLDLVRAIVELSEELRAREGGCGIGGGG</sequence>
<dbReference type="PANTHER" id="PTHR12205:SF0">
    <property type="entry name" value="CENTROMERE_KINETOCHORE PROTEIN ZW10 HOMOLOG"/>
    <property type="match status" value="1"/>
</dbReference>
<evidence type="ECO:0000259" key="1">
    <source>
        <dbReference type="Pfam" id="PF06248"/>
    </source>
</evidence>
<reference evidence="2 3" key="1">
    <citation type="submission" date="2019-07" db="EMBL/GenBank/DDBJ databases">
        <title>De Novo Assembly of kiwifruit Actinidia rufa.</title>
        <authorList>
            <person name="Sugita-Konishi S."/>
            <person name="Sato K."/>
            <person name="Mori E."/>
            <person name="Abe Y."/>
            <person name="Kisaki G."/>
            <person name="Hamano K."/>
            <person name="Suezawa K."/>
            <person name="Otani M."/>
            <person name="Fukuda T."/>
            <person name="Manabe T."/>
            <person name="Gomi K."/>
            <person name="Tabuchi M."/>
            <person name="Akimitsu K."/>
            <person name="Kataoka I."/>
        </authorList>
    </citation>
    <scope>NUCLEOTIDE SEQUENCE [LARGE SCALE GENOMIC DNA]</scope>
    <source>
        <strain evidence="3">cv. Fuchu</strain>
    </source>
</reference>
<gene>
    <name evidence="2" type="ORF">Acr_17g0008430</name>
</gene>
<keyword evidence="3" id="KW-1185">Reference proteome</keyword>
<dbReference type="GO" id="GO:0006888">
    <property type="term" value="P:endoplasmic reticulum to Golgi vesicle-mediated transport"/>
    <property type="evidence" value="ECO:0007669"/>
    <property type="project" value="TreeGrafter"/>
</dbReference>